<reference evidence="2" key="3">
    <citation type="submission" date="2023-05" db="EMBL/GenBank/DDBJ databases">
        <authorList>
            <person name="Smith C.H."/>
        </authorList>
    </citation>
    <scope>NUCLEOTIDE SEQUENCE</scope>
    <source>
        <strain evidence="2">CHS0354</strain>
        <tissue evidence="2">Mantle</tissue>
    </source>
</reference>
<dbReference type="AlphaFoldDB" id="A0AAE0T190"/>
<evidence type="ECO:0000313" key="2">
    <source>
        <dbReference type="EMBL" id="KAK3601927.1"/>
    </source>
</evidence>
<comment type="caution">
    <text evidence="2">The sequence shown here is derived from an EMBL/GenBank/DDBJ whole genome shotgun (WGS) entry which is preliminary data.</text>
</comment>
<dbReference type="EMBL" id="JAEAOA010000189">
    <property type="protein sequence ID" value="KAK3601927.1"/>
    <property type="molecule type" value="Genomic_DNA"/>
</dbReference>
<feature type="compositionally biased region" description="Polar residues" evidence="1">
    <location>
        <begin position="1"/>
        <end position="17"/>
    </location>
</feature>
<gene>
    <name evidence="2" type="ORF">CHS0354_002124</name>
</gene>
<reference evidence="2" key="1">
    <citation type="journal article" date="2021" name="Genome Biol. Evol.">
        <title>A High-Quality Reference Genome for a Parasitic Bivalve with Doubly Uniparental Inheritance (Bivalvia: Unionida).</title>
        <authorList>
            <person name="Smith C.H."/>
        </authorList>
    </citation>
    <scope>NUCLEOTIDE SEQUENCE</scope>
    <source>
        <strain evidence="2">CHS0354</strain>
    </source>
</reference>
<sequence>EQNTTPIANTIKGTKASTPRGHSVKTNEDEEASGVQRGIQTSYSGHSVKTNEDEQAPDMQRRDERDADHKHSTLCGIFSFAFPEPGGLGSLTVLIPK</sequence>
<name>A0AAE0T190_9BIVA</name>
<accession>A0AAE0T190</accession>
<feature type="non-terminal residue" evidence="2">
    <location>
        <position position="1"/>
    </location>
</feature>
<evidence type="ECO:0000256" key="1">
    <source>
        <dbReference type="SAM" id="MobiDB-lite"/>
    </source>
</evidence>
<feature type="compositionally biased region" description="Polar residues" evidence="1">
    <location>
        <begin position="38"/>
        <end position="48"/>
    </location>
</feature>
<keyword evidence="3" id="KW-1185">Reference proteome</keyword>
<evidence type="ECO:0000313" key="3">
    <source>
        <dbReference type="Proteomes" id="UP001195483"/>
    </source>
</evidence>
<feature type="compositionally biased region" description="Basic and acidic residues" evidence="1">
    <location>
        <begin position="59"/>
        <end position="70"/>
    </location>
</feature>
<dbReference type="Proteomes" id="UP001195483">
    <property type="component" value="Unassembled WGS sequence"/>
</dbReference>
<reference evidence="2" key="2">
    <citation type="journal article" date="2021" name="Genome Biol. Evol.">
        <title>Developing a high-quality reference genome for a parasitic bivalve with doubly uniparental inheritance (Bivalvia: Unionida).</title>
        <authorList>
            <person name="Smith C.H."/>
        </authorList>
    </citation>
    <scope>NUCLEOTIDE SEQUENCE</scope>
    <source>
        <strain evidence="2">CHS0354</strain>
        <tissue evidence="2">Mantle</tissue>
    </source>
</reference>
<proteinExistence type="predicted"/>
<organism evidence="2 3">
    <name type="scientific">Potamilus streckersoni</name>
    <dbReference type="NCBI Taxonomy" id="2493646"/>
    <lineage>
        <taxon>Eukaryota</taxon>
        <taxon>Metazoa</taxon>
        <taxon>Spiralia</taxon>
        <taxon>Lophotrochozoa</taxon>
        <taxon>Mollusca</taxon>
        <taxon>Bivalvia</taxon>
        <taxon>Autobranchia</taxon>
        <taxon>Heteroconchia</taxon>
        <taxon>Palaeoheterodonta</taxon>
        <taxon>Unionida</taxon>
        <taxon>Unionoidea</taxon>
        <taxon>Unionidae</taxon>
        <taxon>Ambleminae</taxon>
        <taxon>Lampsilini</taxon>
        <taxon>Potamilus</taxon>
    </lineage>
</organism>
<feature type="non-terminal residue" evidence="2">
    <location>
        <position position="97"/>
    </location>
</feature>
<feature type="region of interest" description="Disordered" evidence="1">
    <location>
        <begin position="1"/>
        <end position="70"/>
    </location>
</feature>
<protein>
    <submittedName>
        <fullName evidence="2">Uncharacterized protein</fullName>
    </submittedName>
</protein>